<dbReference type="InterPro" id="IPR032808">
    <property type="entry name" value="DoxX"/>
</dbReference>
<dbReference type="AlphaFoldDB" id="A0A7W9DB22"/>
<dbReference type="EMBL" id="JACHBL010000001">
    <property type="protein sequence ID" value="MBB5597397.1"/>
    <property type="molecule type" value="Genomic_DNA"/>
</dbReference>
<protein>
    <submittedName>
        <fullName evidence="7">Putative membrane protein YphA (DoxX/SURF4 family)</fullName>
    </submittedName>
</protein>
<comment type="subcellular location">
    <subcellularLocation>
        <location evidence="1">Cell membrane</location>
        <topology evidence="1">Multi-pass membrane protein</topology>
    </subcellularLocation>
</comment>
<proteinExistence type="inferred from homology"/>
<dbReference type="InterPro" id="IPR051907">
    <property type="entry name" value="DoxX-like_oxidoreductase"/>
</dbReference>
<comment type="similarity">
    <text evidence="2">Belongs to the DoxX family.</text>
</comment>
<evidence type="ECO:0000256" key="4">
    <source>
        <dbReference type="ARBA" id="ARBA00022692"/>
    </source>
</evidence>
<dbReference type="Pfam" id="PF07681">
    <property type="entry name" value="DoxX"/>
    <property type="match status" value="1"/>
</dbReference>
<keyword evidence="4" id="KW-0812">Transmembrane</keyword>
<gene>
    <name evidence="7" type="ORF">BKA12_000477</name>
</gene>
<evidence type="ECO:0000313" key="8">
    <source>
        <dbReference type="Proteomes" id="UP000523863"/>
    </source>
</evidence>
<name>A0A7W9DB22_9MICC</name>
<keyword evidence="6" id="KW-0472">Membrane</keyword>
<keyword evidence="3" id="KW-1003">Cell membrane</keyword>
<dbReference type="GO" id="GO:0005886">
    <property type="term" value="C:plasma membrane"/>
    <property type="evidence" value="ECO:0007669"/>
    <property type="project" value="UniProtKB-SubCell"/>
</dbReference>
<evidence type="ECO:0000256" key="5">
    <source>
        <dbReference type="ARBA" id="ARBA00022989"/>
    </source>
</evidence>
<dbReference type="PANTHER" id="PTHR33452:SF1">
    <property type="entry name" value="INNER MEMBRANE PROTEIN YPHA-RELATED"/>
    <property type="match status" value="1"/>
</dbReference>
<organism evidence="7 8">
    <name type="scientific">Neomicrococcus lactis</name>
    <dbReference type="NCBI Taxonomy" id="732241"/>
    <lineage>
        <taxon>Bacteria</taxon>
        <taxon>Bacillati</taxon>
        <taxon>Actinomycetota</taxon>
        <taxon>Actinomycetes</taxon>
        <taxon>Micrococcales</taxon>
        <taxon>Micrococcaceae</taxon>
        <taxon>Neomicrococcus</taxon>
    </lineage>
</organism>
<evidence type="ECO:0000256" key="3">
    <source>
        <dbReference type="ARBA" id="ARBA00022475"/>
    </source>
</evidence>
<dbReference type="PANTHER" id="PTHR33452">
    <property type="entry name" value="OXIDOREDUCTASE CATD-RELATED"/>
    <property type="match status" value="1"/>
</dbReference>
<evidence type="ECO:0000313" key="7">
    <source>
        <dbReference type="EMBL" id="MBB5597397.1"/>
    </source>
</evidence>
<accession>A0A7W9DB22</accession>
<keyword evidence="5" id="KW-1133">Transmembrane helix</keyword>
<keyword evidence="8" id="KW-1185">Reference proteome</keyword>
<comment type="caution">
    <text evidence="7">The sequence shown here is derived from an EMBL/GenBank/DDBJ whole genome shotgun (WGS) entry which is preliminary data.</text>
</comment>
<dbReference type="Proteomes" id="UP000523863">
    <property type="component" value="Unassembled WGS sequence"/>
</dbReference>
<evidence type="ECO:0000256" key="2">
    <source>
        <dbReference type="ARBA" id="ARBA00006679"/>
    </source>
</evidence>
<reference evidence="7 8" key="1">
    <citation type="submission" date="2020-08" db="EMBL/GenBank/DDBJ databases">
        <title>Sequencing the genomes of 1000 actinobacteria strains.</title>
        <authorList>
            <person name="Klenk H.-P."/>
        </authorList>
    </citation>
    <scope>NUCLEOTIDE SEQUENCE [LARGE SCALE GENOMIC DNA]</scope>
    <source>
        <strain evidence="7 8">DSM 23694</strain>
    </source>
</reference>
<evidence type="ECO:0000256" key="1">
    <source>
        <dbReference type="ARBA" id="ARBA00004651"/>
    </source>
</evidence>
<dbReference type="RefSeq" id="WP_183640396.1">
    <property type="nucleotide sequence ID" value="NZ_JACHBL010000001.1"/>
</dbReference>
<evidence type="ECO:0000256" key="6">
    <source>
        <dbReference type="ARBA" id="ARBA00023136"/>
    </source>
</evidence>
<sequence length="177" mass="18672">MSLVRLAARPMLAAPFIWTGLERLRNPKEAAAQLEGSLNTLASVTPKATVAANQPELVARVLGGVQVVAGSMFAIGRMPRFSSAVLVGTALINALAEAQAEVPEAEKLPKFLKNIGLAGGVLLASVDTAGNPSLAWRAQHLAQDAKKTFEKTNAQVTNAVRSTTEDARKRVEDTFGI</sequence>